<dbReference type="InterPro" id="IPR011009">
    <property type="entry name" value="Kinase-like_dom_sf"/>
</dbReference>
<dbReference type="InterPro" id="IPR000719">
    <property type="entry name" value="Prot_kinase_dom"/>
</dbReference>
<dbReference type="GO" id="GO:0004672">
    <property type="term" value="F:protein kinase activity"/>
    <property type="evidence" value="ECO:0007669"/>
    <property type="project" value="InterPro"/>
</dbReference>
<organism evidence="3">
    <name type="scientific">Xenopus tropicalis</name>
    <name type="common">Western clawed frog</name>
    <name type="synonym">Silurana tropicalis</name>
    <dbReference type="NCBI Taxonomy" id="8364"/>
    <lineage>
        <taxon>Eukaryota</taxon>
        <taxon>Metazoa</taxon>
        <taxon>Chordata</taxon>
        <taxon>Craniata</taxon>
        <taxon>Vertebrata</taxon>
        <taxon>Euteleostomi</taxon>
        <taxon>Amphibia</taxon>
        <taxon>Batrachia</taxon>
        <taxon>Anura</taxon>
        <taxon>Pipoidea</taxon>
        <taxon>Pipidae</taxon>
        <taxon>Xenopodinae</taxon>
        <taxon>Xenopus</taxon>
        <taxon>Silurana</taxon>
    </lineage>
</organism>
<dbReference type="GeneTree" id="ENSGT00940000163015"/>
<dbReference type="GO" id="GO:0005524">
    <property type="term" value="F:ATP binding"/>
    <property type="evidence" value="ECO:0007669"/>
    <property type="project" value="UniProtKB-UniRule"/>
</dbReference>
<dbReference type="InterPro" id="IPR017441">
    <property type="entry name" value="Protein_kinase_ATP_BS"/>
</dbReference>
<protein>
    <recommendedName>
        <fullName evidence="2">Protein kinase domain-containing protein</fullName>
    </recommendedName>
</protein>
<dbReference type="Pfam" id="PF00069">
    <property type="entry name" value="Pkinase"/>
    <property type="match status" value="1"/>
</dbReference>
<proteinExistence type="predicted"/>
<dbReference type="Ensembl" id="ENSXETT00000110684">
    <property type="protein sequence ID" value="ENSXETP00000107695"/>
    <property type="gene ID" value="ENSXETG00000041949"/>
</dbReference>
<sequence length="237" mass="27239">MPFCAPRRKRTAEFGRLSEIYKPPDGRLTKETQIGEGGTGAVFMGHHHRRGKVAVKMANITRDEESVCREVSFLLKFSRHRNIASYYGAYYHPAPNEESSEYLELVLEYCSGGSLYNLIDSTEGQSLKETWIGYVCREVLKALNHIHHHRAVHRDIKSPNVMLTEKGNIKLIDFGLCWDLDPQTGKCKQTDGTAHWMAPEAFRRRDRELEFDTKVCCRSSRRTQWHLCVCTNGCCIQ</sequence>
<dbReference type="PROSITE" id="PS50011">
    <property type="entry name" value="PROTEIN_KINASE_DOM"/>
    <property type="match status" value="1"/>
</dbReference>
<dbReference type="PANTHER" id="PTHR48015:SF41">
    <property type="entry name" value="TRAF2 AND NCK-INTERACTING PROTEIN KINASE"/>
    <property type="match status" value="1"/>
</dbReference>
<dbReference type="SUPFAM" id="SSF56112">
    <property type="entry name" value="Protein kinase-like (PK-like)"/>
    <property type="match status" value="1"/>
</dbReference>
<dbReference type="PROSITE" id="PS00107">
    <property type="entry name" value="PROTEIN_KINASE_ATP"/>
    <property type="match status" value="1"/>
</dbReference>
<keyword evidence="1" id="KW-0547">Nucleotide-binding</keyword>
<dbReference type="SMART" id="SM00220">
    <property type="entry name" value="S_TKc"/>
    <property type="match status" value="1"/>
</dbReference>
<reference evidence="3" key="1">
    <citation type="journal article" date="2010" name="Science">
        <title>The genome of the Western clawed frog Xenopus tropicalis.</title>
        <authorList>
            <person name="Hellsten U."/>
            <person name="Harland R.M."/>
            <person name="Gilchrist M.J."/>
            <person name="Hendrix D."/>
            <person name="Jurka J."/>
            <person name="Kapitonov V."/>
            <person name="Ovcharenko I."/>
            <person name="Putnam N.H."/>
            <person name="Shu S."/>
            <person name="Taher L."/>
            <person name="Blitz I.L."/>
            <person name="Blumberg B."/>
            <person name="Dichmann D.S."/>
            <person name="Dubchak I."/>
            <person name="Amaya E."/>
            <person name="Detter J.C."/>
            <person name="Fletcher R."/>
            <person name="Gerhard D.S."/>
            <person name="Goodstein D."/>
            <person name="Graves T."/>
            <person name="Grigoriev I.V."/>
            <person name="Grimwood J."/>
            <person name="Kawashima T."/>
            <person name="Lindquist E."/>
            <person name="Lucas S.M."/>
            <person name="Mead P.E."/>
            <person name="Mitros T."/>
            <person name="Ogino H."/>
            <person name="Ohta Y."/>
            <person name="Poliakov A.V."/>
            <person name="Pollet N."/>
            <person name="Robert J."/>
            <person name="Salamov A."/>
            <person name="Sater A.K."/>
            <person name="Schmutz J."/>
            <person name="Terry A."/>
            <person name="Vize P.D."/>
            <person name="Warren W.C."/>
            <person name="Wells D."/>
            <person name="Wills A."/>
            <person name="Wilson R.K."/>
            <person name="Zimmerman L.B."/>
            <person name="Zorn A.M."/>
            <person name="Grainger R."/>
            <person name="Grammer T."/>
            <person name="Khokha M.K."/>
            <person name="Richardson P.M."/>
            <person name="Rokhsar D.S."/>
        </authorList>
    </citation>
    <scope>NUCLEOTIDE SEQUENCE [LARGE SCALE GENOMIC DNA]</scope>
    <source>
        <strain evidence="3">Nigerian</strain>
    </source>
</reference>
<keyword evidence="1" id="KW-0067">ATP-binding</keyword>
<evidence type="ECO:0000313" key="3">
    <source>
        <dbReference type="Ensembl" id="ENSXETP00000107695"/>
    </source>
</evidence>
<evidence type="ECO:0000259" key="2">
    <source>
        <dbReference type="PROSITE" id="PS50011"/>
    </source>
</evidence>
<dbReference type="Gene3D" id="3.30.200.20">
    <property type="entry name" value="Phosphorylase Kinase, domain 1"/>
    <property type="match status" value="1"/>
</dbReference>
<feature type="binding site" evidence="1">
    <location>
        <position position="56"/>
    </location>
    <ligand>
        <name>ATP</name>
        <dbReference type="ChEBI" id="CHEBI:30616"/>
    </ligand>
</feature>
<dbReference type="Gene3D" id="1.10.510.10">
    <property type="entry name" value="Transferase(Phosphotransferase) domain 1"/>
    <property type="match status" value="1"/>
</dbReference>
<dbReference type="PANTHER" id="PTHR48015">
    <property type="entry name" value="SERINE/THREONINE-PROTEIN KINASE TAO"/>
    <property type="match status" value="1"/>
</dbReference>
<accession>A0A803JIC5</accession>
<dbReference type="InParanoid" id="A0A803JIC5"/>
<feature type="domain" description="Protein kinase" evidence="2">
    <location>
        <begin position="28"/>
        <end position="237"/>
    </location>
</feature>
<dbReference type="AlphaFoldDB" id="A0A803JIC5"/>
<name>A0A803JIC5_XENTR</name>
<reference evidence="3" key="2">
    <citation type="submission" date="2021-03" db="UniProtKB">
        <authorList>
            <consortium name="Ensembl"/>
        </authorList>
    </citation>
    <scope>IDENTIFICATION</scope>
</reference>
<evidence type="ECO:0000256" key="1">
    <source>
        <dbReference type="PROSITE-ProRule" id="PRU10141"/>
    </source>
</evidence>
<dbReference type="InterPro" id="IPR050285">
    <property type="entry name" value="STE20_Ser/Thr_kinase"/>
</dbReference>